<reference evidence="2" key="1">
    <citation type="submission" date="2016-11" db="UniProtKB">
        <authorList>
            <consortium name="WormBaseParasite"/>
        </authorList>
    </citation>
    <scope>IDENTIFICATION</scope>
</reference>
<evidence type="ECO:0000313" key="2">
    <source>
        <dbReference type="WBParaSite" id="Hba_05394"/>
    </source>
</evidence>
<organism evidence="1 2">
    <name type="scientific">Heterorhabditis bacteriophora</name>
    <name type="common">Entomopathogenic nematode worm</name>
    <dbReference type="NCBI Taxonomy" id="37862"/>
    <lineage>
        <taxon>Eukaryota</taxon>
        <taxon>Metazoa</taxon>
        <taxon>Ecdysozoa</taxon>
        <taxon>Nematoda</taxon>
        <taxon>Chromadorea</taxon>
        <taxon>Rhabditida</taxon>
        <taxon>Rhabditina</taxon>
        <taxon>Rhabditomorpha</taxon>
        <taxon>Strongyloidea</taxon>
        <taxon>Heterorhabditidae</taxon>
        <taxon>Heterorhabditis</taxon>
    </lineage>
</organism>
<dbReference type="AlphaFoldDB" id="A0A1I7WK35"/>
<dbReference type="WBParaSite" id="Hba_05394">
    <property type="protein sequence ID" value="Hba_05394"/>
    <property type="gene ID" value="Hba_05394"/>
</dbReference>
<protein>
    <submittedName>
        <fullName evidence="2">YTH domain-containing protein</fullName>
    </submittedName>
</protein>
<proteinExistence type="predicted"/>
<sequence>MTAPYDYSAYSAMDPHVLQMADLGSGYWGAGTNSYTPLGGLQSYPPLSTGPDGDYATAPTAYPVPPVSVTPSTTTSAEVLEIGKSSVTQYASVPAIPASTGDALSAMYPPAGVWSGYPGYMPPDDKTSAPGGSSGYPGIPLPYSFPDGSDLNHAPFYHPSTQPHPLGVSQACLCRTKFAITII</sequence>
<evidence type="ECO:0000313" key="1">
    <source>
        <dbReference type="Proteomes" id="UP000095283"/>
    </source>
</evidence>
<dbReference type="Proteomes" id="UP000095283">
    <property type="component" value="Unplaced"/>
</dbReference>
<keyword evidence="1" id="KW-1185">Reference proteome</keyword>
<name>A0A1I7WK35_HETBA</name>
<accession>A0A1I7WK35</accession>